<evidence type="ECO:0008006" key="10">
    <source>
        <dbReference type="Google" id="ProtNLM"/>
    </source>
</evidence>
<feature type="region of interest" description="Disordered" evidence="7">
    <location>
        <begin position="140"/>
        <end position="291"/>
    </location>
</feature>
<dbReference type="PANTHER" id="PTHR13581:SF5">
    <property type="entry name" value="MRG_MORF4L-BINDING PROTEIN"/>
    <property type="match status" value="1"/>
</dbReference>
<accession>A0A4S8MVC6</accession>
<dbReference type="PANTHER" id="PTHR13581">
    <property type="entry name" value="MRG-BINDING PROTEIN"/>
    <property type="match status" value="1"/>
</dbReference>
<dbReference type="AlphaFoldDB" id="A0A4S8MVC6"/>
<protein>
    <recommendedName>
        <fullName evidence="10">Chromatin modification-related protein EAF7</fullName>
    </recommendedName>
</protein>
<evidence type="ECO:0000256" key="4">
    <source>
        <dbReference type="ARBA" id="ARBA00023015"/>
    </source>
</evidence>
<comment type="subcellular location">
    <subcellularLocation>
        <location evidence="1">Nucleus</location>
    </subcellularLocation>
</comment>
<evidence type="ECO:0000313" key="9">
    <source>
        <dbReference type="Proteomes" id="UP000297245"/>
    </source>
</evidence>
<dbReference type="OrthoDB" id="5595141at2759"/>
<dbReference type="InterPro" id="IPR012423">
    <property type="entry name" value="Eaf7/MRGBP"/>
</dbReference>
<evidence type="ECO:0000256" key="5">
    <source>
        <dbReference type="ARBA" id="ARBA00023163"/>
    </source>
</evidence>
<evidence type="ECO:0000256" key="7">
    <source>
        <dbReference type="SAM" id="MobiDB-lite"/>
    </source>
</evidence>
<dbReference type="GO" id="GO:0035267">
    <property type="term" value="C:NuA4 histone acetyltransferase complex"/>
    <property type="evidence" value="ECO:0007669"/>
    <property type="project" value="TreeGrafter"/>
</dbReference>
<gene>
    <name evidence="8" type="ORF">K435DRAFT_772618</name>
</gene>
<evidence type="ECO:0000256" key="3">
    <source>
        <dbReference type="ARBA" id="ARBA00022853"/>
    </source>
</evidence>
<feature type="compositionally biased region" description="Polar residues" evidence="7">
    <location>
        <begin position="98"/>
        <end position="118"/>
    </location>
</feature>
<evidence type="ECO:0000256" key="6">
    <source>
        <dbReference type="ARBA" id="ARBA00023242"/>
    </source>
</evidence>
<dbReference type="Proteomes" id="UP000297245">
    <property type="component" value="Unassembled WGS sequence"/>
</dbReference>
<keyword evidence="9" id="KW-1185">Reference proteome</keyword>
<evidence type="ECO:0000256" key="1">
    <source>
        <dbReference type="ARBA" id="ARBA00004123"/>
    </source>
</evidence>
<comment type="similarity">
    <text evidence="2">Belongs to the EAF7 family.</text>
</comment>
<dbReference type="GO" id="GO:0006325">
    <property type="term" value="P:chromatin organization"/>
    <property type="evidence" value="ECO:0007669"/>
    <property type="project" value="UniProtKB-KW"/>
</dbReference>
<keyword evidence="6" id="KW-0539">Nucleus</keyword>
<feature type="compositionally biased region" description="Acidic residues" evidence="7">
    <location>
        <begin position="231"/>
        <end position="240"/>
    </location>
</feature>
<name>A0A4S8MVC6_DENBC</name>
<keyword evidence="4" id="KW-0805">Transcription regulation</keyword>
<feature type="region of interest" description="Disordered" evidence="7">
    <location>
        <begin position="1"/>
        <end position="23"/>
    </location>
</feature>
<dbReference type="GO" id="GO:0005634">
    <property type="term" value="C:nucleus"/>
    <property type="evidence" value="ECO:0007669"/>
    <property type="project" value="UniProtKB-SubCell"/>
</dbReference>
<dbReference type="Pfam" id="PF07904">
    <property type="entry name" value="Eaf7"/>
    <property type="match status" value="1"/>
</dbReference>
<proteinExistence type="inferred from homology"/>
<sequence length="291" mass="31620">MSTPQPSQNPAVEGSSTEEQSSSVFLESVEGEISFFRSIMHARPIGMHRHFHVLSMRSHIHKDTGRWVSIEDIWEKLRMCYDLEALDGIDIEAEGYETPQTSKGTPISIQSPSPSENLANHPFFREEYSLPFEPSFETIVSERRMRNTPSVPSSPERSPAPSTTGTGLGAGGTSGRAGRQKVSRRRAVATTTGRSRANMAGLVGGDSDSSALTQESGDEGIPTGSTATDGETIDGEEEERDQTPDTLTTKTGRARKTTKKAQTQNQTQSSRARPPPNAGGSSSRPTKKRKR</sequence>
<feature type="compositionally biased region" description="Polar residues" evidence="7">
    <location>
        <begin position="147"/>
        <end position="156"/>
    </location>
</feature>
<evidence type="ECO:0000256" key="2">
    <source>
        <dbReference type="ARBA" id="ARBA00007117"/>
    </source>
</evidence>
<feature type="compositionally biased region" description="Gly residues" evidence="7">
    <location>
        <begin position="166"/>
        <end position="175"/>
    </location>
</feature>
<feature type="compositionally biased region" description="Basic residues" evidence="7">
    <location>
        <begin position="178"/>
        <end position="187"/>
    </location>
</feature>
<keyword evidence="3" id="KW-0156">Chromatin regulator</keyword>
<dbReference type="EMBL" id="ML179038">
    <property type="protein sequence ID" value="THV07253.1"/>
    <property type="molecule type" value="Genomic_DNA"/>
</dbReference>
<feature type="region of interest" description="Disordered" evidence="7">
    <location>
        <begin position="97"/>
        <end position="118"/>
    </location>
</feature>
<reference evidence="8 9" key="1">
    <citation type="journal article" date="2019" name="Nat. Ecol. Evol.">
        <title>Megaphylogeny resolves global patterns of mushroom evolution.</title>
        <authorList>
            <person name="Varga T."/>
            <person name="Krizsan K."/>
            <person name="Foldi C."/>
            <person name="Dima B."/>
            <person name="Sanchez-Garcia M."/>
            <person name="Sanchez-Ramirez S."/>
            <person name="Szollosi G.J."/>
            <person name="Szarkandi J.G."/>
            <person name="Papp V."/>
            <person name="Albert L."/>
            <person name="Andreopoulos W."/>
            <person name="Angelini C."/>
            <person name="Antonin V."/>
            <person name="Barry K.W."/>
            <person name="Bougher N.L."/>
            <person name="Buchanan P."/>
            <person name="Buyck B."/>
            <person name="Bense V."/>
            <person name="Catcheside P."/>
            <person name="Chovatia M."/>
            <person name="Cooper J."/>
            <person name="Damon W."/>
            <person name="Desjardin D."/>
            <person name="Finy P."/>
            <person name="Geml J."/>
            <person name="Haridas S."/>
            <person name="Hughes K."/>
            <person name="Justo A."/>
            <person name="Karasinski D."/>
            <person name="Kautmanova I."/>
            <person name="Kiss B."/>
            <person name="Kocsube S."/>
            <person name="Kotiranta H."/>
            <person name="LaButti K.M."/>
            <person name="Lechner B.E."/>
            <person name="Liimatainen K."/>
            <person name="Lipzen A."/>
            <person name="Lukacs Z."/>
            <person name="Mihaltcheva S."/>
            <person name="Morgado L.N."/>
            <person name="Niskanen T."/>
            <person name="Noordeloos M.E."/>
            <person name="Ohm R.A."/>
            <person name="Ortiz-Santana B."/>
            <person name="Ovrebo C."/>
            <person name="Racz N."/>
            <person name="Riley R."/>
            <person name="Savchenko A."/>
            <person name="Shiryaev A."/>
            <person name="Soop K."/>
            <person name="Spirin V."/>
            <person name="Szebenyi C."/>
            <person name="Tomsovsky M."/>
            <person name="Tulloss R.E."/>
            <person name="Uehling J."/>
            <person name="Grigoriev I.V."/>
            <person name="Vagvolgyi C."/>
            <person name="Papp T."/>
            <person name="Martin F.M."/>
            <person name="Miettinen O."/>
            <person name="Hibbett D.S."/>
            <person name="Nagy L.G."/>
        </authorList>
    </citation>
    <scope>NUCLEOTIDE SEQUENCE [LARGE SCALE GENOMIC DNA]</scope>
    <source>
        <strain evidence="8 9">CBS 962.96</strain>
    </source>
</reference>
<keyword evidence="5" id="KW-0804">Transcription</keyword>
<organism evidence="8 9">
    <name type="scientific">Dendrothele bispora (strain CBS 962.96)</name>
    <dbReference type="NCBI Taxonomy" id="1314807"/>
    <lineage>
        <taxon>Eukaryota</taxon>
        <taxon>Fungi</taxon>
        <taxon>Dikarya</taxon>
        <taxon>Basidiomycota</taxon>
        <taxon>Agaricomycotina</taxon>
        <taxon>Agaricomycetes</taxon>
        <taxon>Agaricomycetidae</taxon>
        <taxon>Agaricales</taxon>
        <taxon>Agaricales incertae sedis</taxon>
        <taxon>Dendrothele</taxon>
    </lineage>
</organism>
<dbReference type="GO" id="GO:0006357">
    <property type="term" value="P:regulation of transcription by RNA polymerase II"/>
    <property type="evidence" value="ECO:0007669"/>
    <property type="project" value="TreeGrafter"/>
</dbReference>
<evidence type="ECO:0000313" key="8">
    <source>
        <dbReference type="EMBL" id="THV07253.1"/>
    </source>
</evidence>